<dbReference type="EMBL" id="FQYU01000018">
    <property type="protein sequence ID" value="SHK03621.1"/>
    <property type="molecule type" value="Genomic_DNA"/>
</dbReference>
<organism evidence="3 4">
    <name type="scientific">Pseudozobellia thermophila</name>
    <dbReference type="NCBI Taxonomy" id="192903"/>
    <lineage>
        <taxon>Bacteria</taxon>
        <taxon>Pseudomonadati</taxon>
        <taxon>Bacteroidota</taxon>
        <taxon>Flavobacteriia</taxon>
        <taxon>Flavobacteriales</taxon>
        <taxon>Flavobacteriaceae</taxon>
        <taxon>Pseudozobellia</taxon>
    </lineage>
</organism>
<dbReference type="OrthoDB" id="1491323at2"/>
<name>A0A1M6P6N1_9FLAO</name>
<reference evidence="4" key="1">
    <citation type="submission" date="2016-11" db="EMBL/GenBank/DDBJ databases">
        <authorList>
            <person name="Varghese N."/>
            <person name="Submissions S."/>
        </authorList>
    </citation>
    <scope>NUCLEOTIDE SEQUENCE [LARGE SCALE GENOMIC DNA]</scope>
    <source>
        <strain evidence="4">DSM 19858</strain>
    </source>
</reference>
<feature type="transmembrane region" description="Helical" evidence="1">
    <location>
        <begin position="12"/>
        <end position="31"/>
    </location>
</feature>
<keyword evidence="1" id="KW-1133">Transmembrane helix</keyword>
<dbReference type="SMART" id="SM00089">
    <property type="entry name" value="PKD"/>
    <property type="match status" value="2"/>
</dbReference>
<evidence type="ECO:0000256" key="1">
    <source>
        <dbReference type="SAM" id="Phobius"/>
    </source>
</evidence>
<evidence type="ECO:0000259" key="2">
    <source>
        <dbReference type="PROSITE" id="PS50093"/>
    </source>
</evidence>
<keyword evidence="1" id="KW-0812">Transmembrane</keyword>
<evidence type="ECO:0000313" key="3">
    <source>
        <dbReference type="EMBL" id="SHK03621.1"/>
    </source>
</evidence>
<accession>A0A1M6P6N1</accession>
<feature type="domain" description="PKD" evidence="2">
    <location>
        <begin position="61"/>
        <end position="102"/>
    </location>
</feature>
<proteinExistence type="predicted"/>
<keyword evidence="1" id="KW-0472">Membrane</keyword>
<feature type="domain" description="PKD" evidence="2">
    <location>
        <begin position="151"/>
        <end position="186"/>
    </location>
</feature>
<dbReference type="AlphaFoldDB" id="A0A1M6P6N1"/>
<dbReference type="RefSeq" id="WP_072995884.1">
    <property type="nucleotide sequence ID" value="NZ_FQYU01000018.1"/>
</dbReference>
<dbReference type="CDD" id="cd00146">
    <property type="entry name" value="PKD"/>
    <property type="match status" value="2"/>
</dbReference>
<keyword evidence="4" id="KW-1185">Reference proteome</keyword>
<dbReference type="Pfam" id="PF18911">
    <property type="entry name" value="PKD_4"/>
    <property type="match status" value="1"/>
</dbReference>
<dbReference type="InterPro" id="IPR022409">
    <property type="entry name" value="PKD/Chitinase_dom"/>
</dbReference>
<dbReference type="InterPro" id="IPR000601">
    <property type="entry name" value="PKD_dom"/>
</dbReference>
<dbReference type="InterPro" id="IPR013783">
    <property type="entry name" value="Ig-like_fold"/>
</dbReference>
<gene>
    <name evidence="3" type="ORF">SAMN04488513_11833</name>
</gene>
<dbReference type="SUPFAM" id="SSF49299">
    <property type="entry name" value="PKD domain"/>
    <property type="match status" value="2"/>
</dbReference>
<protein>
    <submittedName>
        <fullName evidence="3">PKD domain-containing protein</fullName>
    </submittedName>
</protein>
<dbReference type="Proteomes" id="UP000184543">
    <property type="component" value="Unassembled WGS sequence"/>
</dbReference>
<dbReference type="Gene3D" id="2.60.40.10">
    <property type="entry name" value="Immunoglobulins"/>
    <property type="match status" value="2"/>
</dbReference>
<dbReference type="STRING" id="192903.SAMN04488513_11833"/>
<dbReference type="InterPro" id="IPR035986">
    <property type="entry name" value="PKD_dom_sf"/>
</dbReference>
<dbReference type="PROSITE" id="PS50093">
    <property type="entry name" value="PKD"/>
    <property type="match status" value="2"/>
</dbReference>
<evidence type="ECO:0000313" key="4">
    <source>
        <dbReference type="Proteomes" id="UP000184543"/>
    </source>
</evidence>
<sequence length="344" mass="39989">MNHKRIKTHFDKNVYISFLVLLIFGLGLLSFRLNSKVDCSHVDFEMIADSYTTADLIEFKSTDPSGVEWEWDFGKGIPKKFRSNVLHQFTKEGTYTVSLRMNGQCEVAKQIVITKEKDLIDPARIPNIILPKYVRVGQEVEFSNDSEFAESWQWSFGESMAIDGNKRTEKYVYKTPGEKTVLLVVNGDRRHEAKQRITVLPEKKSRKRRASITRIDPIETVLQEQIRDKPKAEEKAAEEAEKKKEEEVASRIEVSNDDMQQMLVSYSSRNLDDVSIRNYFCYSNIPVFNKTGNRFTVSEFFKEIRDVNKLEIKSIKMIKDKKTGCVKSMTIDMRTKKGLFWKTF</sequence>